<sequence length="348" mass="37985">MLNIRPALLVILSVLAISCGEEKKSVPIKPIVVKTIEIGNQMEYQNNQNVGFTGKIIANKTVNLSFQIGGTIEVLNAEMGDFVQKGALLAKVDATAYKEEYEARKAQADLAKENYERIEEVYQKGSIAEIKMIEARSNYNQANAAANATFQNVKHSKLYAPFSGYIGAKIMEPGDLASPGRPVFQLLDINNVKAAIPIPDGEINQLKKGDSAKVKIDALGDRFFFGKVAEISIQSNQQNPVYIAQILLKNPERSIKPGMSCSAFIDFKESDTSETSDIILPVNVVSVTEKNQYFVFVAENGKAKRKLVTTGKLYSNGIAITSGLSASDQVITSGYHKLTDNTPIKIAQ</sequence>
<dbReference type="SUPFAM" id="SSF111369">
    <property type="entry name" value="HlyD-like secretion proteins"/>
    <property type="match status" value="1"/>
</dbReference>
<dbReference type="Gene3D" id="2.40.50.100">
    <property type="match status" value="1"/>
</dbReference>
<name>A0A3D5J7P0_9FLAO</name>
<evidence type="ECO:0000259" key="2">
    <source>
        <dbReference type="Pfam" id="PF25917"/>
    </source>
</evidence>
<dbReference type="Pfam" id="PF25917">
    <property type="entry name" value="BSH_RND"/>
    <property type="match status" value="1"/>
</dbReference>
<dbReference type="PANTHER" id="PTHR30469">
    <property type="entry name" value="MULTIDRUG RESISTANCE PROTEIN MDTA"/>
    <property type="match status" value="1"/>
</dbReference>
<dbReference type="OMA" id="KTQVWVI"/>
<dbReference type="GO" id="GO:1990281">
    <property type="term" value="C:efflux pump complex"/>
    <property type="evidence" value="ECO:0007669"/>
    <property type="project" value="TreeGrafter"/>
</dbReference>
<dbReference type="InterPro" id="IPR058625">
    <property type="entry name" value="MdtA-like_BSH"/>
</dbReference>
<dbReference type="PANTHER" id="PTHR30469:SF15">
    <property type="entry name" value="HLYD FAMILY OF SECRETION PROTEINS"/>
    <property type="match status" value="1"/>
</dbReference>
<protein>
    <submittedName>
        <fullName evidence="5">Efflux RND transporter periplasmic adaptor subunit</fullName>
    </submittedName>
</protein>
<dbReference type="NCBIfam" id="TIGR01730">
    <property type="entry name" value="RND_mfp"/>
    <property type="match status" value="1"/>
</dbReference>
<reference evidence="5 6" key="1">
    <citation type="journal article" date="2018" name="Nat. Biotechnol.">
        <title>A standardized bacterial taxonomy based on genome phylogeny substantially revises the tree of life.</title>
        <authorList>
            <person name="Parks D.H."/>
            <person name="Chuvochina M."/>
            <person name="Waite D.W."/>
            <person name="Rinke C."/>
            <person name="Skarshewski A."/>
            <person name="Chaumeil P.A."/>
            <person name="Hugenholtz P."/>
        </authorList>
    </citation>
    <scope>NUCLEOTIDE SEQUENCE [LARGE SCALE GENOMIC DNA]</scope>
    <source>
        <strain evidence="5">UBA9359</strain>
    </source>
</reference>
<proteinExistence type="inferred from homology"/>
<organism evidence="5 6">
    <name type="scientific">Zunongwangia profunda</name>
    <dbReference type="NCBI Taxonomy" id="398743"/>
    <lineage>
        <taxon>Bacteria</taxon>
        <taxon>Pseudomonadati</taxon>
        <taxon>Bacteroidota</taxon>
        <taxon>Flavobacteriia</taxon>
        <taxon>Flavobacteriales</taxon>
        <taxon>Flavobacteriaceae</taxon>
        <taxon>Zunongwangia</taxon>
    </lineage>
</organism>
<gene>
    <name evidence="5" type="ORF">DGQ38_19750</name>
</gene>
<dbReference type="InterPro" id="IPR058637">
    <property type="entry name" value="YknX-like_C"/>
</dbReference>
<dbReference type="GO" id="GO:0015562">
    <property type="term" value="F:efflux transmembrane transporter activity"/>
    <property type="evidence" value="ECO:0007669"/>
    <property type="project" value="TreeGrafter"/>
</dbReference>
<dbReference type="PROSITE" id="PS51257">
    <property type="entry name" value="PROKAR_LIPOPROTEIN"/>
    <property type="match status" value="1"/>
</dbReference>
<dbReference type="Proteomes" id="UP000264330">
    <property type="component" value="Unassembled WGS sequence"/>
</dbReference>
<evidence type="ECO:0000256" key="1">
    <source>
        <dbReference type="ARBA" id="ARBA00009477"/>
    </source>
</evidence>
<comment type="caution">
    <text evidence="5">The sequence shown here is derived from an EMBL/GenBank/DDBJ whole genome shotgun (WGS) entry which is preliminary data.</text>
</comment>
<feature type="domain" description="CusB-like beta-barrel" evidence="3">
    <location>
        <begin position="198"/>
        <end position="262"/>
    </location>
</feature>
<dbReference type="Pfam" id="PF25954">
    <property type="entry name" value="Beta-barrel_RND_2"/>
    <property type="match status" value="1"/>
</dbReference>
<evidence type="ECO:0000259" key="4">
    <source>
        <dbReference type="Pfam" id="PF25989"/>
    </source>
</evidence>
<comment type="similarity">
    <text evidence="1">Belongs to the membrane fusion protein (MFP) (TC 8.A.1) family.</text>
</comment>
<dbReference type="Pfam" id="PF25989">
    <property type="entry name" value="YknX_C"/>
    <property type="match status" value="1"/>
</dbReference>
<dbReference type="EMBL" id="DPMF01000450">
    <property type="protein sequence ID" value="HCV83276.1"/>
    <property type="molecule type" value="Genomic_DNA"/>
</dbReference>
<dbReference type="AlphaFoldDB" id="A0A3D5J7P0"/>
<evidence type="ECO:0000259" key="3">
    <source>
        <dbReference type="Pfam" id="PF25954"/>
    </source>
</evidence>
<dbReference type="RefSeq" id="WP_013071066.1">
    <property type="nucleotide sequence ID" value="NZ_CAJXAW010000012.1"/>
</dbReference>
<dbReference type="Gene3D" id="1.10.287.470">
    <property type="entry name" value="Helix hairpin bin"/>
    <property type="match status" value="1"/>
</dbReference>
<feature type="domain" description="YknX-like C-terminal permuted SH3-like" evidence="4">
    <location>
        <begin position="287"/>
        <end position="345"/>
    </location>
</feature>
<feature type="domain" description="Multidrug resistance protein MdtA-like barrel-sandwich hybrid" evidence="2">
    <location>
        <begin position="61"/>
        <end position="184"/>
    </location>
</feature>
<evidence type="ECO:0000313" key="5">
    <source>
        <dbReference type="EMBL" id="HCV83276.1"/>
    </source>
</evidence>
<dbReference type="InterPro" id="IPR006143">
    <property type="entry name" value="RND_pump_MFP"/>
</dbReference>
<evidence type="ECO:0000313" key="6">
    <source>
        <dbReference type="Proteomes" id="UP000264330"/>
    </source>
</evidence>
<dbReference type="Gene3D" id="2.40.30.170">
    <property type="match status" value="1"/>
</dbReference>
<accession>A0A3D5J7P0</accession>
<dbReference type="InterPro" id="IPR058792">
    <property type="entry name" value="Beta-barrel_RND_2"/>
</dbReference>
<dbReference type="Gene3D" id="2.40.420.20">
    <property type="match status" value="1"/>
</dbReference>